<accession>A0ABX0SL70</accession>
<dbReference type="Proteomes" id="UP000749311">
    <property type="component" value="Unassembled WGS sequence"/>
</dbReference>
<evidence type="ECO:0000313" key="1">
    <source>
        <dbReference type="EMBL" id="NIH58741.1"/>
    </source>
</evidence>
<evidence type="ECO:0000313" key="2">
    <source>
        <dbReference type="Proteomes" id="UP000749311"/>
    </source>
</evidence>
<comment type="caution">
    <text evidence="1">The sequence shown here is derived from an EMBL/GenBank/DDBJ whole genome shotgun (WGS) entry which is preliminary data.</text>
</comment>
<proteinExistence type="predicted"/>
<sequence>MTSVADSSRRRLVPFAGRGAVLGSGLVARGSSPYSVGPDGLPHATLKALSKLMAELGRPSWRNGEQQ</sequence>
<gene>
    <name evidence="1" type="ORF">FB473_003442</name>
</gene>
<dbReference type="EMBL" id="JAAMOZ010000005">
    <property type="protein sequence ID" value="NIH58741.1"/>
    <property type="molecule type" value="Genomic_DNA"/>
</dbReference>
<reference evidence="1 2" key="1">
    <citation type="submission" date="2020-02" db="EMBL/GenBank/DDBJ databases">
        <title>Sequencing the genomes of 1000 actinobacteria strains.</title>
        <authorList>
            <person name="Klenk H.-P."/>
        </authorList>
    </citation>
    <scope>NUCLEOTIDE SEQUENCE [LARGE SCALE GENOMIC DNA]</scope>
    <source>
        <strain evidence="1 2">DSM 19609</strain>
    </source>
</reference>
<organism evidence="1 2">
    <name type="scientific">Brooklawnia cerclae</name>
    <dbReference type="NCBI Taxonomy" id="349934"/>
    <lineage>
        <taxon>Bacteria</taxon>
        <taxon>Bacillati</taxon>
        <taxon>Actinomycetota</taxon>
        <taxon>Actinomycetes</taxon>
        <taxon>Propionibacteriales</taxon>
        <taxon>Propionibacteriaceae</taxon>
        <taxon>Brooklawnia</taxon>
    </lineage>
</organism>
<protein>
    <submittedName>
        <fullName evidence="1">Uncharacterized protein</fullName>
    </submittedName>
</protein>
<name>A0ABX0SL70_9ACTN</name>
<keyword evidence="2" id="KW-1185">Reference proteome</keyword>